<evidence type="ECO:0000313" key="2">
    <source>
        <dbReference type="Proteomes" id="UP001500886"/>
    </source>
</evidence>
<gene>
    <name evidence="1" type="ORF">GCM10010315_41670</name>
</gene>
<dbReference type="EMBL" id="BAAASL010000015">
    <property type="protein sequence ID" value="GAA2720680.1"/>
    <property type="molecule type" value="Genomic_DNA"/>
</dbReference>
<protein>
    <submittedName>
        <fullName evidence="1">Uncharacterized protein</fullName>
    </submittedName>
</protein>
<accession>A0ABP6GBD8</accession>
<organism evidence="1 2">
    <name type="scientific">Streptomyces luteosporeus</name>
    <dbReference type="NCBI Taxonomy" id="173856"/>
    <lineage>
        <taxon>Bacteria</taxon>
        <taxon>Bacillati</taxon>
        <taxon>Actinomycetota</taxon>
        <taxon>Actinomycetes</taxon>
        <taxon>Kitasatosporales</taxon>
        <taxon>Streptomycetaceae</taxon>
        <taxon>Streptomyces</taxon>
    </lineage>
</organism>
<name>A0ABP6GBD8_9ACTN</name>
<keyword evidence="2" id="KW-1185">Reference proteome</keyword>
<reference evidence="2" key="1">
    <citation type="journal article" date="2019" name="Int. J. Syst. Evol. Microbiol.">
        <title>The Global Catalogue of Microorganisms (GCM) 10K type strain sequencing project: providing services to taxonomists for standard genome sequencing and annotation.</title>
        <authorList>
            <consortium name="The Broad Institute Genomics Platform"/>
            <consortium name="The Broad Institute Genome Sequencing Center for Infectious Disease"/>
            <person name="Wu L."/>
            <person name="Ma J."/>
        </authorList>
    </citation>
    <scope>NUCLEOTIDE SEQUENCE [LARGE SCALE GENOMIC DNA]</scope>
    <source>
        <strain evidence="2">JCM 4542</strain>
    </source>
</reference>
<comment type="caution">
    <text evidence="1">The sequence shown here is derived from an EMBL/GenBank/DDBJ whole genome shotgun (WGS) entry which is preliminary data.</text>
</comment>
<sequence>MSVVLFDIAFLETTEPYPCLFCDVLVEHDRRPYVWGTRTDGPRSLVCRECHEHEVPEAVDRYYRATLRTLAAVADDMRVMAGDYRELDTQRPQWRGHAVTRGLPLNHVARELTAREVEEAVLDQMDARQHAVGYLAAVA</sequence>
<dbReference type="Proteomes" id="UP001500886">
    <property type="component" value="Unassembled WGS sequence"/>
</dbReference>
<evidence type="ECO:0000313" key="1">
    <source>
        <dbReference type="EMBL" id="GAA2720680.1"/>
    </source>
</evidence>
<proteinExistence type="predicted"/>